<dbReference type="InterPro" id="IPR011051">
    <property type="entry name" value="RmlC_Cupin_sf"/>
</dbReference>
<dbReference type="SUPFAM" id="SSF51182">
    <property type="entry name" value="RmlC-like cupins"/>
    <property type="match status" value="1"/>
</dbReference>
<accession>A0A2S7TZY3</accession>
<dbReference type="RefSeq" id="WP_105042809.1">
    <property type="nucleotide sequence ID" value="NZ_MQWA01000001.1"/>
</dbReference>
<comment type="similarity">
    <text evidence="1 3">Belongs to the pirin family.</text>
</comment>
<evidence type="ECO:0000259" key="4">
    <source>
        <dbReference type="Pfam" id="PF02678"/>
    </source>
</evidence>
<keyword evidence="6" id="KW-0223">Dioxygenase</keyword>
<dbReference type="OrthoDB" id="321327at2"/>
<evidence type="ECO:0000256" key="1">
    <source>
        <dbReference type="ARBA" id="ARBA00008416"/>
    </source>
</evidence>
<name>A0A2S7TZY3_9BACT</name>
<evidence type="ECO:0000313" key="6">
    <source>
        <dbReference type="EMBL" id="PQJ28306.1"/>
    </source>
</evidence>
<dbReference type="CDD" id="cd20311">
    <property type="entry name" value="cupin_Yhhw_C"/>
    <property type="match status" value="1"/>
</dbReference>
<comment type="caution">
    <text evidence="6">The sequence shown here is derived from an EMBL/GenBank/DDBJ whole genome shotgun (WGS) entry which is preliminary data.</text>
</comment>
<dbReference type="Pfam" id="PF02678">
    <property type="entry name" value="Pirin"/>
    <property type="match status" value="1"/>
</dbReference>
<keyword evidence="2" id="KW-0408">Iron</keyword>
<dbReference type="EMBL" id="MQWA01000001">
    <property type="protein sequence ID" value="PQJ28306.1"/>
    <property type="molecule type" value="Genomic_DNA"/>
</dbReference>
<reference evidence="6 7" key="1">
    <citation type="submission" date="2016-12" db="EMBL/GenBank/DDBJ databases">
        <title>Study of bacterial adaptation to deep sea.</title>
        <authorList>
            <person name="Song J."/>
            <person name="Yoshizawa S."/>
            <person name="Kogure K."/>
        </authorList>
    </citation>
    <scope>NUCLEOTIDE SEQUENCE [LARGE SCALE GENOMIC DNA]</scope>
    <source>
        <strain evidence="6 7">SAORIC-165</strain>
    </source>
</reference>
<sequence length="239" mass="26522">MTTQAIPTVQILKSDDRGQADHGWLKARHSFSFANYYNPEQMGFRSLRVINQDRIAGGGGFPTHPHRDMEIFTYVLSGALNHKDSMGNEGCIRPGQIQLMSAGSGVTHSEFNGSSEEEASLLQIWITPERQGLTPSYTDWTPNAQQRNDKMALLISPDGRDQSATIHQDAYIYRIKLEAGESVSHDLKEGRGAWVQLIKGKLRVNNAEISVGDAAFMEENGSISLTAIEHTEALFFDLK</sequence>
<dbReference type="Proteomes" id="UP000239907">
    <property type="component" value="Unassembled WGS sequence"/>
</dbReference>
<comment type="cofactor">
    <cofactor evidence="2">
        <name>Fe cation</name>
        <dbReference type="ChEBI" id="CHEBI:24875"/>
    </cofactor>
    <text evidence="2">Binds 1 Fe cation per subunit.</text>
</comment>
<feature type="binding site" evidence="2">
    <location>
        <position position="108"/>
    </location>
    <ligand>
        <name>Fe cation</name>
        <dbReference type="ChEBI" id="CHEBI:24875"/>
    </ligand>
</feature>
<evidence type="ECO:0000256" key="2">
    <source>
        <dbReference type="PIRSR" id="PIRSR006232-1"/>
    </source>
</evidence>
<keyword evidence="6" id="KW-0560">Oxidoreductase</keyword>
<feature type="binding site" evidence="2">
    <location>
        <position position="110"/>
    </location>
    <ligand>
        <name>Fe cation</name>
        <dbReference type="ChEBI" id="CHEBI:24875"/>
    </ligand>
</feature>
<feature type="domain" description="Quercetin 2,3-dioxygenase C-terminal cupin" evidence="5">
    <location>
        <begin position="153"/>
        <end position="238"/>
    </location>
</feature>
<organism evidence="6 7">
    <name type="scientific">Rubritalea profundi</name>
    <dbReference type="NCBI Taxonomy" id="1658618"/>
    <lineage>
        <taxon>Bacteria</taxon>
        <taxon>Pseudomonadati</taxon>
        <taxon>Verrucomicrobiota</taxon>
        <taxon>Verrucomicrobiia</taxon>
        <taxon>Verrucomicrobiales</taxon>
        <taxon>Rubritaleaceae</taxon>
        <taxon>Rubritalea</taxon>
    </lineage>
</organism>
<dbReference type="InterPro" id="IPR012093">
    <property type="entry name" value="Pirin"/>
</dbReference>
<gene>
    <name evidence="6" type="ORF">BSZ32_07140</name>
</gene>
<feature type="binding site" evidence="2">
    <location>
        <position position="66"/>
    </location>
    <ligand>
        <name>Fe cation</name>
        <dbReference type="ChEBI" id="CHEBI:24875"/>
    </ligand>
</feature>
<keyword evidence="2" id="KW-0479">Metal-binding</keyword>
<dbReference type="PANTHER" id="PTHR43212:SF3">
    <property type="entry name" value="QUERCETIN 2,3-DIOXYGENASE"/>
    <property type="match status" value="1"/>
</dbReference>
<keyword evidence="7" id="KW-1185">Reference proteome</keyword>
<proteinExistence type="inferred from homology"/>
<dbReference type="Gene3D" id="2.60.120.10">
    <property type="entry name" value="Jelly Rolls"/>
    <property type="match status" value="2"/>
</dbReference>
<evidence type="ECO:0000259" key="5">
    <source>
        <dbReference type="Pfam" id="PF17954"/>
    </source>
</evidence>
<dbReference type="InterPro" id="IPR003829">
    <property type="entry name" value="Pirin_N_dom"/>
</dbReference>
<evidence type="ECO:0000313" key="7">
    <source>
        <dbReference type="Proteomes" id="UP000239907"/>
    </source>
</evidence>
<dbReference type="AlphaFoldDB" id="A0A2S7TZY3"/>
<dbReference type="InterPro" id="IPR041602">
    <property type="entry name" value="Quercetinase_C"/>
</dbReference>
<dbReference type="PIRSF" id="PIRSF006232">
    <property type="entry name" value="Pirin"/>
    <property type="match status" value="1"/>
</dbReference>
<evidence type="ECO:0000256" key="3">
    <source>
        <dbReference type="RuleBase" id="RU003457"/>
    </source>
</evidence>
<protein>
    <submittedName>
        <fullName evidence="6">Quercetin 2,3-dioxygenase</fullName>
    </submittedName>
</protein>
<feature type="domain" description="Pirin N-terminal" evidence="4">
    <location>
        <begin position="19"/>
        <end position="126"/>
    </location>
</feature>
<dbReference type="InterPro" id="IPR014710">
    <property type="entry name" value="RmlC-like_jellyroll"/>
</dbReference>
<dbReference type="PANTHER" id="PTHR43212">
    <property type="entry name" value="QUERCETIN 2,3-DIOXYGENASE"/>
    <property type="match status" value="1"/>
</dbReference>
<feature type="binding site" evidence="2">
    <location>
        <position position="64"/>
    </location>
    <ligand>
        <name>Fe cation</name>
        <dbReference type="ChEBI" id="CHEBI:24875"/>
    </ligand>
</feature>
<dbReference type="GO" id="GO:0046872">
    <property type="term" value="F:metal ion binding"/>
    <property type="evidence" value="ECO:0007669"/>
    <property type="project" value="UniProtKB-KW"/>
</dbReference>
<dbReference type="CDD" id="cd02910">
    <property type="entry name" value="cupin_Yhhw_N"/>
    <property type="match status" value="1"/>
</dbReference>
<dbReference type="GO" id="GO:0051213">
    <property type="term" value="F:dioxygenase activity"/>
    <property type="evidence" value="ECO:0007669"/>
    <property type="project" value="UniProtKB-KW"/>
</dbReference>
<dbReference type="Pfam" id="PF17954">
    <property type="entry name" value="Pirin_C_2"/>
    <property type="match status" value="1"/>
</dbReference>